<proteinExistence type="predicted"/>
<protein>
    <recommendedName>
        <fullName evidence="4">DUF481 domain-containing protein</fullName>
    </recommendedName>
</protein>
<sequence length="248" mass="27713">MRSKVIATCGLGLLMLAGDTLASPFYAPPVPKEDSPPLTGEAELGFTHLQGNTNSQTLIAKGRLVWLDGAFTHSLRGEARHVTQDEETSAEQYLLAVRERYDIEGPHYLFGFARWEDDRFSGYDYQATVIGGYGRQVLDNERHVLSLEAGPGYRVDSVTDEQTRRLGVAYGAMDYRWHLSDTASFAQELSLEGTDRNLTARSLSSLTSRLNEHLALKLSYELKHNTRPPDGATARTDRITNVSLLYDW</sequence>
<evidence type="ECO:0008006" key="4">
    <source>
        <dbReference type="Google" id="ProtNLM"/>
    </source>
</evidence>
<comment type="caution">
    <text evidence="2">The sequence shown here is derived from an EMBL/GenBank/DDBJ whole genome shotgun (WGS) entry which is preliminary data.</text>
</comment>
<accession>A0ABR4WXG1</accession>
<evidence type="ECO:0000256" key="1">
    <source>
        <dbReference type="SAM" id="SignalP"/>
    </source>
</evidence>
<keyword evidence="3" id="KW-1185">Reference proteome</keyword>
<feature type="signal peptide" evidence="1">
    <location>
        <begin position="1"/>
        <end position="22"/>
    </location>
</feature>
<keyword evidence="1" id="KW-0732">Signal</keyword>
<dbReference type="RefSeq" id="WP_035592647.1">
    <property type="nucleotide sequence ID" value="NZ_JOKD01000003.1"/>
</dbReference>
<reference evidence="2 3" key="1">
    <citation type="submission" date="2014-06" db="EMBL/GenBank/DDBJ databases">
        <title>Draft genome sequence of an extremely salt tolerant bacteria Halomonas salina/CIFRI 1.</title>
        <authorList>
            <person name="Behera B.D."/>
            <person name="Meena D.K."/>
            <person name="Das P."/>
            <person name="Maharana J."/>
            <person name="Paria P."/>
            <person name="Sharma A.P."/>
            <person name="Shamsudheen K.V."/>
            <person name="Rijit J."/>
            <person name="Dixit V."/>
            <person name="Verma A."/>
            <person name="Scaria V."/>
            <person name="Sivasubbu S."/>
        </authorList>
    </citation>
    <scope>NUCLEOTIDE SEQUENCE [LARGE SCALE GENOMIC DNA]</scope>
    <source>
        <strain evidence="2 3">CIFRI 1</strain>
    </source>
</reference>
<feature type="chain" id="PRO_5045753125" description="DUF481 domain-containing protein" evidence="1">
    <location>
        <begin position="23"/>
        <end position="248"/>
    </location>
</feature>
<organism evidence="2 3">
    <name type="scientific">Halomonas salina</name>
    <dbReference type="NCBI Taxonomy" id="42565"/>
    <lineage>
        <taxon>Bacteria</taxon>
        <taxon>Pseudomonadati</taxon>
        <taxon>Pseudomonadota</taxon>
        <taxon>Gammaproteobacteria</taxon>
        <taxon>Oceanospirillales</taxon>
        <taxon>Halomonadaceae</taxon>
        <taxon>Halomonas</taxon>
    </lineage>
</organism>
<gene>
    <name evidence="2" type="ORF">FP66_07110</name>
</gene>
<dbReference type="Pfam" id="PF04338">
    <property type="entry name" value="DUF481"/>
    <property type="match status" value="1"/>
</dbReference>
<evidence type="ECO:0000313" key="2">
    <source>
        <dbReference type="EMBL" id="KGE79425.1"/>
    </source>
</evidence>
<dbReference type="Proteomes" id="UP000029721">
    <property type="component" value="Unassembled WGS sequence"/>
</dbReference>
<evidence type="ECO:0000313" key="3">
    <source>
        <dbReference type="Proteomes" id="UP000029721"/>
    </source>
</evidence>
<name>A0ABR4WXG1_9GAMM</name>
<dbReference type="InterPro" id="IPR007433">
    <property type="entry name" value="DUF481"/>
</dbReference>
<dbReference type="EMBL" id="JOKD01000003">
    <property type="protein sequence ID" value="KGE79425.1"/>
    <property type="molecule type" value="Genomic_DNA"/>
</dbReference>